<protein>
    <recommendedName>
        <fullName evidence="4">Spore coat protein U domain-containing protein</fullName>
    </recommendedName>
</protein>
<sequence>MRPASFLVGLSAIAAAAAFTAAPAHAEAPGLVDGSITAAGTTCTWTNATTSNTPPNTLTIDRTTISLSCSGSVSVSIGANPTVSFNDANGTATATSIVVTATVFGVQCGYTVNNASATRQGTTRTYTGGPYTATKTSGGFLCPSSETINSARFVFH</sequence>
<proteinExistence type="predicted"/>
<feature type="signal peptide" evidence="1">
    <location>
        <begin position="1"/>
        <end position="26"/>
    </location>
</feature>
<reference evidence="2" key="1">
    <citation type="submission" date="2020-11" db="EMBL/GenBank/DDBJ databases">
        <title>Sequencing the genomes of 1000 actinobacteria strains.</title>
        <authorList>
            <person name="Klenk H.-P."/>
        </authorList>
    </citation>
    <scope>NUCLEOTIDE SEQUENCE</scope>
    <source>
        <strain evidence="2">DSM 43175</strain>
    </source>
</reference>
<organism evidence="2 3">
    <name type="scientific">Actinomadura viridis</name>
    <dbReference type="NCBI Taxonomy" id="58110"/>
    <lineage>
        <taxon>Bacteria</taxon>
        <taxon>Bacillati</taxon>
        <taxon>Actinomycetota</taxon>
        <taxon>Actinomycetes</taxon>
        <taxon>Streptosporangiales</taxon>
        <taxon>Thermomonosporaceae</taxon>
        <taxon>Actinomadura</taxon>
    </lineage>
</organism>
<feature type="chain" id="PRO_5037657171" description="Spore coat protein U domain-containing protein" evidence="1">
    <location>
        <begin position="27"/>
        <end position="156"/>
    </location>
</feature>
<comment type="caution">
    <text evidence="2">The sequence shown here is derived from an EMBL/GenBank/DDBJ whole genome shotgun (WGS) entry which is preliminary data.</text>
</comment>
<dbReference type="EMBL" id="JADOUA010000001">
    <property type="protein sequence ID" value="MBG6091806.1"/>
    <property type="molecule type" value="Genomic_DNA"/>
</dbReference>
<name>A0A931GQJ6_9ACTN</name>
<dbReference type="AlphaFoldDB" id="A0A931GQJ6"/>
<accession>A0A931GQJ6</accession>
<evidence type="ECO:0000313" key="3">
    <source>
        <dbReference type="Proteomes" id="UP000614047"/>
    </source>
</evidence>
<evidence type="ECO:0000256" key="1">
    <source>
        <dbReference type="SAM" id="SignalP"/>
    </source>
</evidence>
<dbReference type="RefSeq" id="WP_197014077.1">
    <property type="nucleotide sequence ID" value="NZ_BAABES010000002.1"/>
</dbReference>
<gene>
    <name evidence="2" type="ORF">IW256_005919</name>
</gene>
<keyword evidence="1" id="KW-0732">Signal</keyword>
<evidence type="ECO:0000313" key="2">
    <source>
        <dbReference type="EMBL" id="MBG6091806.1"/>
    </source>
</evidence>
<dbReference type="Proteomes" id="UP000614047">
    <property type="component" value="Unassembled WGS sequence"/>
</dbReference>
<keyword evidence="3" id="KW-1185">Reference proteome</keyword>
<evidence type="ECO:0008006" key="4">
    <source>
        <dbReference type="Google" id="ProtNLM"/>
    </source>
</evidence>